<accession>A0A098EAW3</accession>
<proteinExistence type="predicted"/>
<dbReference type="Pfam" id="PF13439">
    <property type="entry name" value="Glyco_transf_4"/>
    <property type="match status" value="1"/>
</dbReference>
<dbReference type="PANTHER" id="PTHR46401:SF2">
    <property type="entry name" value="GLYCOSYLTRANSFERASE WBBK-RELATED"/>
    <property type="match status" value="1"/>
</dbReference>
<dbReference type="CDD" id="cd03801">
    <property type="entry name" value="GT4_PimA-like"/>
    <property type="match status" value="1"/>
</dbReference>
<dbReference type="Pfam" id="PF00534">
    <property type="entry name" value="Glycos_transf_1"/>
    <property type="match status" value="1"/>
</dbReference>
<feature type="domain" description="Glycosyltransferase subfamily 4-like N-terminal" evidence="3">
    <location>
        <begin position="18"/>
        <end position="199"/>
    </location>
</feature>
<dbReference type="PANTHER" id="PTHR46401">
    <property type="entry name" value="GLYCOSYLTRANSFERASE WBBK-RELATED"/>
    <property type="match status" value="1"/>
</dbReference>
<evidence type="ECO:0000259" key="2">
    <source>
        <dbReference type="Pfam" id="PF00534"/>
    </source>
</evidence>
<dbReference type="InterPro" id="IPR028098">
    <property type="entry name" value="Glyco_trans_4-like_N"/>
</dbReference>
<sequence>MKVLILGLYPFIEGNIMNGVEAHITGIVNELKKYKDINLYVLSPQSETGKRLKEITKIFKLKEITKVTDNVTVTYLSLVGDFFTMTTIDRYKIIRKIKELKPDIIHAHSTFGYYALKSGFPSITTIHGVNFVEGDPKMAKLDHLIERKIIYPIRFKTILSLDNYIFKNAKVLTVVSPYVKKEIEKYCKGEIYVIPNRISDEYFNVENREVENRLLFVGGISPRKDILTLLKAVKIVKNEIPNINLHIVGHINSEVYYSSLIDYVRKNNLEKNVIFKIGLNNEEAKNEFSECLVFVFPSIAESFGIVLAEAGACGKPVVASNVGGIPYVVEDNKNGFLVECENAEKFAEKILLLLNDKNLRMKMGNAWQEKAKEFSNKEIVKKYYELYKYVIKNEKIAINVERMRY</sequence>
<dbReference type="SUPFAM" id="SSF53756">
    <property type="entry name" value="UDP-Glycosyltransferase/glycogen phosphorylase"/>
    <property type="match status" value="1"/>
</dbReference>
<reference evidence="4" key="1">
    <citation type="submission" date="2014-09" db="EMBL/GenBank/DDBJ databases">
        <authorList>
            <person name="Probst J Alexander"/>
        </authorList>
    </citation>
    <scope>NUCLEOTIDE SEQUENCE</scope>
</reference>
<keyword evidence="1 4" id="KW-0808">Transferase</keyword>
<dbReference type="AlphaFoldDB" id="A0A098EAW3"/>
<organism evidence="4">
    <name type="scientific">groundwater metagenome</name>
    <dbReference type="NCBI Taxonomy" id="717931"/>
    <lineage>
        <taxon>unclassified sequences</taxon>
        <taxon>metagenomes</taxon>
        <taxon>ecological metagenomes</taxon>
    </lineage>
</organism>
<dbReference type="GO" id="GO:0016757">
    <property type="term" value="F:glycosyltransferase activity"/>
    <property type="evidence" value="ECO:0007669"/>
    <property type="project" value="InterPro"/>
</dbReference>
<dbReference type="InterPro" id="IPR001296">
    <property type="entry name" value="Glyco_trans_1"/>
</dbReference>
<dbReference type="Gene3D" id="3.40.50.2000">
    <property type="entry name" value="Glycogen Phosphorylase B"/>
    <property type="match status" value="2"/>
</dbReference>
<protein>
    <submittedName>
        <fullName evidence="4">Putative Glycosyl transferase, group 1 family protein</fullName>
    </submittedName>
</protein>
<gene>
    <name evidence="4" type="ORF">MSIBF_A260006</name>
</gene>
<evidence type="ECO:0000313" key="4">
    <source>
        <dbReference type="EMBL" id="CEG12661.1"/>
    </source>
</evidence>
<evidence type="ECO:0000259" key="3">
    <source>
        <dbReference type="Pfam" id="PF13439"/>
    </source>
</evidence>
<dbReference type="EMBL" id="CCXY01000179">
    <property type="protein sequence ID" value="CEG12661.1"/>
    <property type="molecule type" value="Genomic_DNA"/>
</dbReference>
<name>A0A098EAW3_9ZZZZ</name>
<feature type="domain" description="Glycosyl transferase family 1" evidence="2">
    <location>
        <begin position="205"/>
        <end position="366"/>
    </location>
</feature>
<evidence type="ECO:0000256" key="1">
    <source>
        <dbReference type="ARBA" id="ARBA00022679"/>
    </source>
</evidence>